<proteinExistence type="predicted"/>
<sequence>MIFTRIAVKICIALTLLAVLTVAGCKAPPPPLTDDTLVTSEVAGVTLTHRYAVQAPQKFKPVNETWRALYNSSVMTTPDYSGKIVRYLETGKPFTVLGVVENHWLAIADEDQPQLVGYVPLKAGVISDRYDATVRSDRPKPRKAAKQQVCVDVGGDSKACRSRDTATWILD</sequence>
<evidence type="ECO:0000313" key="3">
    <source>
        <dbReference type="EMBL" id="KOC94910.1"/>
    </source>
</evidence>
<dbReference type="PROSITE" id="PS51257">
    <property type="entry name" value="PROKAR_LIPOPROTEIN"/>
    <property type="match status" value="1"/>
</dbReference>
<organism evidence="3 4">
    <name type="scientific">Winslowiella iniecta</name>
    <dbReference type="NCBI Taxonomy" id="1560201"/>
    <lineage>
        <taxon>Bacteria</taxon>
        <taxon>Pseudomonadati</taxon>
        <taxon>Pseudomonadota</taxon>
        <taxon>Gammaproteobacteria</taxon>
        <taxon>Enterobacterales</taxon>
        <taxon>Erwiniaceae</taxon>
        <taxon>Winslowiella</taxon>
    </lineage>
</organism>
<feature type="chain" id="PRO_5008219561" description="SH3 domain-containing protein" evidence="1">
    <location>
        <begin position="28"/>
        <end position="171"/>
    </location>
</feature>
<dbReference type="EMBL" id="JRXF01000002">
    <property type="protein sequence ID" value="KOC94910.1"/>
    <property type="molecule type" value="Genomic_DNA"/>
</dbReference>
<evidence type="ECO:0000256" key="1">
    <source>
        <dbReference type="SAM" id="SignalP"/>
    </source>
</evidence>
<gene>
    <name evidence="2" type="ORF">NG42_04255</name>
    <name evidence="3" type="ORF">NG43_01455</name>
</gene>
<accession>A0A0L7THV0</accession>
<name>A0A0L7THV0_9GAMM</name>
<keyword evidence="5" id="KW-1185">Reference proteome</keyword>
<evidence type="ECO:0000313" key="5">
    <source>
        <dbReference type="Proteomes" id="UP000037088"/>
    </source>
</evidence>
<protein>
    <recommendedName>
        <fullName evidence="6">SH3 domain-containing protein</fullName>
    </recommendedName>
</protein>
<keyword evidence="1" id="KW-0732">Signal</keyword>
<comment type="caution">
    <text evidence="3">The sequence shown here is derived from an EMBL/GenBank/DDBJ whole genome shotgun (WGS) entry which is preliminary data.</text>
</comment>
<feature type="signal peptide" evidence="1">
    <location>
        <begin position="1"/>
        <end position="27"/>
    </location>
</feature>
<dbReference type="AlphaFoldDB" id="A0A0L7THV0"/>
<dbReference type="STRING" id="1560201.NG42_04255"/>
<evidence type="ECO:0000313" key="2">
    <source>
        <dbReference type="EMBL" id="KOC91968.1"/>
    </source>
</evidence>
<evidence type="ECO:0008006" key="6">
    <source>
        <dbReference type="Google" id="ProtNLM"/>
    </source>
</evidence>
<evidence type="ECO:0000313" key="4">
    <source>
        <dbReference type="Proteomes" id="UP000036851"/>
    </source>
</evidence>
<dbReference type="PATRIC" id="fig|1560201.3.peg.917"/>
<dbReference type="EMBL" id="JRXE01000004">
    <property type="protein sequence ID" value="KOC91968.1"/>
    <property type="molecule type" value="Genomic_DNA"/>
</dbReference>
<dbReference type="Proteomes" id="UP000036851">
    <property type="component" value="Unassembled WGS sequence"/>
</dbReference>
<reference evidence="4 5" key="1">
    <citation type="journal article" date="2015" name="Int. J. Syst. Evol. Microbiol.">
        <title>Erwinia iniecta sp. nov., isolated from Russian wheat aphids (Diuraphis noxia).</title>
        <authorList>
            <person name="Campillo T."/>
            <person name="Luna E."/>
            <person name="Portier P."/>
            <person name="Fischer-Le Saux M."/>
            <person name="Lapitan N."/>
            <person name="Tisserat N.A."/>
            <person name="Leach J.E."/>
        </authorList>
    </citation>
    <scope>NUCLEOTIDE SEQUENCE [LARGE SCALE GENOMIC DNA]</scope>
    <source>
        <strain evidence="2 5">B120</strain>
        <strain evidence="3 4">B149</strain>
    </source>
</reference>
<dbReference type="Proteomes" id="UP000037088">
    <property type="component" value="Unassembled WGS sequence"/>
</dbReference>
<dbReference type="RefSeq" id="WP_052898014.1">
    <property type="nucleotide sequence ID" value="NZ_JRXE01000004.1"/>
</dbReference>